<proteinExistence type="predicted"/>
<protein>
    <submittedName>
        <fullName evidence="2">Uncharacterized protein</fullName>
    </submittedName>
</protein>
<keyword evidence="3" id="KW-1185">Reference proteome</keyword>
<sequence length="113" mass="12935">MVCVRTNPINAVLYIIVTVKQAKNTVLLRYFSAGALLYFVQEIKKAPASLNNHNHQWYRGNTCKIDKSAIMSVKNELQLKHRKNGYLQFLGIFFICGVGITVLLFIYMLLQLV</sequence>
<feature type="transmembrane region" description="Helical" evidence="1">
    <location>
        <begin position="86"/>
        <end position="110"/>
    </location>
</feature>
<evidence type="ECO:0000313" key="2">
    <source>
        <dbReference type="EMBL" id="ANH83304.1"/>
    </source>
</evidence>
<dbReference type="EMBL" id="CP015772">
    <property type="protein sequence ID" value="ANH83304.1"/>
    <property type="molecule type" value="Genomic_DNA"/>
</dbReference>
<accession>A0A1A9I9T9</accession>
<keyword evidence="1" id="KW-0472">Membrane</keyword>
<keyword evidence="1" id="KW-1133">Transmembrane helix</keyword>
<keyword evidence="1" id="KW-0812">Transmembrane</keyword>
<organism evidence="2 3">
    <name type="scientific">Niabella ginsenosidivorans</name>
    <dbReference type="NCBI Taxonomy" id="1176587"/>
    <lineage>
        <taxon>Bacteria</taxon>
        <taxon>Pseudomonadati</taxon>
        <taxon>Bacteroidota</taxon>
        <taxon>Chitinophagia</taxon>
        <taxon>Chitinophagales</taxon>
        <taxon>Chitinophagaceae</taxon>
        <taxon>Niabella</taxon>
    </lineage>
</organism>
<evidence type="ECO:0000256" key="1">
    <source>
        <dbReference type="SAM" id="Phobius"/>
    </source>
</evidence>
<gene>
    <name evidence="2" type="ORF">A8C56_22035</name>
</gene>
<dbReference type="Proteomes" id="UP000077667">
    <property type="component" value="Chromosome"/>
</dbReference>
<evidence type="ECO:0000313" key="3">
    <source>
        <dbReference type="Proteomes" id="UP000077667"/>
    </source>
</evidence>
<reference evidence="2 3" key="1">
    <citation type="submission" date="2016-05" db="EMBL/GenBank/DDBJ databases">
        <title>Niabella ginsenosidivorans BS26 whole genome sequencing.</title>
        <authorList>
            <person name="Im W.T."/>
            <person name="Siddiqi M.Z."/>
        </authorList>
    </citation>
    <scope>NUCLEOTIDE SEQUENCE [LARGE SCALE GENOMIC DNA]</scope>
    <source>
        <strain evidence="2 3">BS26</strain>
    </source>
</reference>
<dbReference type="KEGG" id="nia:A8C56_22035"/>
<dbReference type="AlphaFoldDB" id="A0A1A9I9T9"/>
<name>A0A1A9I9T9_9BACT</name>